<dbReference type="PANTHER" id="PTHR31744">
    <property type="entry name" value="PROTEIN CUP-SHAPED COTYLEDON 2-RELATED"/>
    <property type="match status" value="1"/>
</dbReference>
<proteinExistence type="predicted"/>
<comment type="caution">
    <text evidence="6">The sequence shown here is derived from an EMBL/GenBank/DDBJ whole genome shotgun (WGS) entry which is preliminary data.</text>
</comment>
<evidence type="ECO:0000256" key="1">
    <source>
        <dbReference type="ARBA" id="ARBA00023015"/>
    </source>
</evidence>
<accession>A0A8J6A2I3</accession>
<name>A0A8J6A2I3_9ROSI</name>
<dbReference type="Gene3D" id="2.170.150.80">
    <property type="entry name" value="NAC domain"/>
    <property type="match status" value="1"/>
</dbReference>
<dbReference type="InterPro" id="IPR036093">
    <property type="entry name" value="NAC_dom_sf"/>
</dbReference>
<feature type="domain" description="NAC" evidence="5">
    <location>
        <begin position="4"/>
        <end position="159"/>
    </location>
</feature>
<organism evidence="6 7">
    <name type="scientific">Gossypium anomalum</name>
    <dbReference type="NCBI Taxonomy" id="47600"/>
    <lineage>
        <taxon>Eukaryota</taxon>
        <taxon>Viridiplantae</taxon>
        <taxon>Streptophyta</taxon>
        <taxon>Embryophyta</taxon>
        <taxon>Tracheophyta</taxon>
        <taxon>Spermatophyta</taxon>
        <taxon>Magnoliopsida</taxon>
        <taxon>eudicotyledons</taxon>
        <taxon>Gunneridae</taxon>
        <taxon>Pentapetalae</taxon>
        <taxon>rosids</taxon>
        <taxon>malvids</taxon>
        <taxon>Malvales</taxon>
        <taxon>Malvaceae</taxon>
        <taxon>Malvoideae</taxon>
        <taxon>Gossypium</taxon>
    </lineage>
</organism>
<dbReference type="EMBL" id="JAHUZN010000001">
    <property type="protein sequence ID" value="KAG8503404.1"/>
    <property type="molecule type" value="Genomic_DNA"/>
</dbReference>
<dbReference type="PROSITE" id="PS51005">
    <property type="entry name" value="NAC"/>
    <property type="match status" value="1"/>
</dbReference>
<dbReference type="PANTHER" id="PTHR31744:SF220">
    <property type="entry name" value="LOW QUALITY PROTEIN: NAC DOMAIN-CONTAINING PROTEIN 90-LIKE"/>
    <property type="match status" value="1"/>
</dbReference>
<dbReference type="GO" id="GO:0003677">
    <property type="term" value="F:DNA binding"/>
    <property type="evidence" value="ECO:0007669"/>
    <property type="project" value="UniProtKB-KW"/>
</dbReference>
<evidence type="ECO:0000313" key="6">
    <source>
        <dbReference type="EMBL" id="KAG8503404.1"/>
    </source>
</evidence>
<keyword evidence="2" id="KW-0238">DNA-binding</keyword>
<evidence type="ECO:0000259" key="5">
    <source>
        <dbReference type="PROSITE" id="PS51005"/>
    </source>
</evidence>
<keyword evidence="3" id="KW-0804">Transcription</keyword>
<keyword evidence="7" id="KW-1185">Reference proteome</keyword>
<dbReference type="GO" id="GO:0006355">
    <property type="term" value="P:regulation of DNA-templated transcription"/>
    <property type="evidence" value="ECO:0007669"/>
    <property type="project" value="InterPro"/>
</dbReference>
<dbReference type="InterPro" id="IPR003441">
    <property type="entry name" value="NAC-dom"/>
</dbReference>
<dbReference type="SUPFAM" id="SSF101941">
    <property type="entry name" value="NAC domain"/>
    <property type="match status" value="1"/>
</dbReference>
<reference evidence="6 7" key="1">
    <citation type="journal article" date="2021" name="bioRxiv">
        <title>The Gossypium anomalum genome as a resource for cotton improvement and evolutionary analysis of hybrid incompatibility.</title>
        <authorList>
            <person name="Grover C.E."/>
            <person name="Yuan D."/>
            <person name="Arick M.A."/>
            <person name="Miller E.R."/>
            <person name="Hu G."/>
            <person name="Peterson D.G."/>
            <person name="Wendel J.F."/>
            <person name="Udall J.A."/>
        </authorList>
    </citation>
    <scope>NUCLEOTIDE SEQUENCE [LARGE SCALE GENOMIC DNA]</scope>
    <source>
        <strain evidence="6">JFW-Udall</strain>
        <tissue evidence="6">Leaf</tissue>
    </source>
</reference>
<evidence type="ECO:0000313" key="7">
    <source>
        <dbReference type="Proteomes" id="UP000701853"/>
    </source>
</evidence>
<gene>
    <name evidence="6" type="ORF">CXB51_001377</name>
</gene>
<dbReference type="AlphaFoldDB" id="A0A8J6A2I3"/>
<evidence type="ECO:0000256" key="3">
    <source>
        <dbReference type="ARBA" id="ARBA00023163"/>
    </source>
</evidence>
<dbReference type="OrthoDB" id="972397at2759"/>
<sequence>MEDMPPRFRFYPTEEELVSFYLYNMLEGKQEDLNTLSINRVIPVVDIYEFNPWDLPSYLCHRDPEQWFFFIPRKESEARGGRPKRLTDTGYWKAAGSPGFVYALNGGSIGVNRTMDKYPQPLQLIPNNFLLRPLPSEVHISRPYPQDGNGFELTNRFPKSSSLGDNQVDPLTQIGESNNEYSLLNVDGFWDLIRFIFDELVIYNFVYCH</sequence>
<protein>
    <recommendedName>
        <fullName evidence="5">NAC domain-containing protein</fullName>
    </recommendedName>
</protein>
<evidence type="ECO:0000256" key="4">
    <source>
        <dbReference type="ARBA" id="ARBA00023242"/>
    </source>
</evidence>
<dbReference type="Pfam" id="PF02365">
    <property type="entry name" value="NAM"/>
    <property type="match status" value="1"/>
</dbReference>
<dbReference type="Proteomes" id="UP000701853">
    <property type="component" value="Chromosome 1"/>
</dbReference>
<keyword evidence="4" id="KW-0539">Nucleus</keyword>
<keyword evidence="1" id="KW-0805">Transcription regulation</keyword>
<evidence type="ECO:0000256" key="2">
    <source>
        <dbReference type="ARBA" id="ARBA00023125"/>
    </source>
</evidence>